<reference evidence="2" key="1">
    <citation type="submission" date="2020-07" db="EMBL/GenBank/DDBJ databases">
        <title>Genome sequence and genetic diversity analysis of an under-domesticated orphan crop, white fonio (Digitaria exilis).</title>
        <authorList>
            <person name="Bennetzen J.L."/>
            <person name="Chen S."/>
            <person name="Ma X."/>
            <person name="Wang X."/>
            <person name="Yssel A.E.J."/>
            <person name="Chaluvadi S.R."/>
            <person name="Johnson M."/>
            <person name="Gangashetty P."/>
            <person name="Hamidou F."/>
            <person name="Sanogo M.D."/>
            <person name="Zwaenepoel A."/>
            <person name="Wallace J."/>
            <person name="Van De Peer Y."/>
            <person name="Van Deynze A."/>
        </authorList>
    </citation>
    <scope>NUCLEOTIDE SEQUENCE</scope>
    <source>
        <tissue evidence="2">Leaves</tissue>
    </source>
</reference>
<comment type="caution">
    <text evidence="2">The sequence shown here is derived from an EMBL/GenBank/DDBJ whole genome shotgun (WGS) entry which is preliminary data.</text>
</comment>
<dbReference type="AlphaFoldDB" id="A0A835FYB5"/>
<dbReference type="EMBL" id="JACEFO010000112">
    <property type="protein sequence ID" value="KAF8781098.1"/>
    <property type="molecule type" value="Genomic_DNA"/>
</dbReference>
<name>A0A835FYB5_9POAL</name>
<gene>
    <name evidence="2" type="ORF">HU200_001074</name>
</gene>
<organism evidence="2 3">
    <name type="scientific">Digitaria exilis</name>
    <dbReference type="NCBI Taxonomy" id="1010633"/>
    <lineage>
        <taxon>Eukaryota</taxon>
        <taxon>Viridiplantae</taxon>
        <taxon>Streptophyta</taxon>
        <taxon>Embryophyta</taxon>
        <taxon>Tracheophyta</taxon>
        <taxon>Spermatophyta</taxon>
        <taxon>Magnoliopsida</taxon>
        <taxon>Liliopsida</taxon>
        <taxon>Poales</taxon>
        <taxon>Poaceae</taxon>
        <taxon>PACMAD clade</taxon>
        <taxon>Panicoideae</taxon>
        <taxon>Panicodae</taxon>
        <taxon>Paniceae</taxon>
        <taxon>Anthephorinae</taxon>
        <taxon>Digitaria</taxon>
    </lineage>
</organism>
<proteinExistence type="predicted"/>
<keyword evidence="3" id="KW-1185">Reference proteome</keyword>
<sequence length="55" mass="5672">MAGLKVSLACIVIVMIIMSSGVASGKARRLMEETRTIEEACVAGGCHSPLKAPLA</sequence>
<dbReference type="Proteomes" id="UP000636709">
    <property type="component" value="Unassembled WGS sequence"/>
</dbReference>
<keyword evidence="1" id="KW-1133">Transmembrane helix</keyword>
<keyword evidence="1" id="KW-0812">Transmembrane</keyword>
<evidence type="ECO:0000256" key="1">
    <source>
        <dbReference type="SAM" id="Phobius"/>
    </source>
</evidence>
<evidence type="ECO:0000313" key="2">
    <source>
        <dbReference type="EMBL" id="KAF8781098.1"/>
    </source>
</evidence>
<evidence type="ECO:0000313" key="3">
    <source>
        <dbReference type="Proteomes" id="UP000636709"/>
    </source>
</evidence>
<accession>A0A835FYB5</accession>
<feature type="transmembrane region" description="Helical" evidence="1">
    <location>
        <begin position="6"/>
        <end position="25"/>
    </location>
</feature>
<protein>
    <submittedName>
        <fullName evidence="2">Uncharacterized protein</fullName>
    </submittedName>
</protein>
<keyword evidence="1" id="KW-0472">Membrane</keyword>